<dbReference type="SMART" id="SM00869">
    <property type="entry name" value="Autotransporter"/>
    <property type="match status" value="1"/>
</dbReference>
<dbReference type="InterPro" id="IPR024973">
    <property type="entry name" value="ESPR"/>
</dbReference>
<dbReference type="PANTHER" id="PTHR35037:SF3">
    <property type="entry name" value="C-TERMINAL REGION OF AIDA-LIKE PROTEIN"/>
    <property type="match status" value="1"/>
</dbReference>
<evidence type="ECO:0000313" key="5">
    <source>
        <dbReference type="Proteomes" id="UP000254258"/>
    </source>
</evidence>
<feature type="compositionally biased region" description="Gly residues" evidence="2">
    <location>
        <begin position="73"/>
        <end position="96"/>
    </location>
</feature>
<dbReference type="OrthoDB" id="5927866at2"/>
<dbReference type="InterPro" id="IPR011050">
    <property type="entry name" value="Pectin_lyase_fold/virulence"/>
</dbReference>
<evidence type="ECO:0000259" key="3">
    <source>
        <dbReference type="PROSITE" id="PS51208"/>
    </source>
</evidence>
<feature type="region of interest" description="Disordered" evidence="2">
    <location>
        <begin position="326"/>
        <end position="354"/>
    </location>
</feature>
<dbReference type="Pfam" id="PF12951">
    <property type="entry name" value="PATR"/>
    <property type="match status" value="11"/>
</dbReference>
<sequence>MNRIYRLVWNRSLAVVQVACELTSTHGSSSGTSARRTPRRRPLALAIASLALACASAPALSQTCTPTDPSGCGAPGGSGQHPGRNNDGGSGNGTGGDATFLGSSGTSETAGSTADASGDGGNGADGVYQASGATAPGGTGGLAGAIGSTGLDSSVNGNPGNPGTASPSNSFFGGGGGGGGAGVFVNDSSSPIVANSTTINGGAGGVGGDATTATNADPGAGGGGGAGVIIGAGAGSVTLTNNGTLTGGAGGAGGNGGYAGSGGGGGDGLLVLGAGTKVTNAGTITGGAGGNPGTATDGQGEVGGFGGGGTGVNLVGAGETLINTNSISGGNANPSPLGGNQNGTPGIGVQAWGGDSVTTSGSIAGGSNGAGGNGYAVLFSGGGNTLTIEAGASFIGSVLSTSGTTNGGDTLALAGDSNGTINPGLFSGFATYQKTGNSTWTLNGADTTGINWTIEQGQLTGDALAFGGNLTFANNNLGTAPSVDFDETDLLGIYSHVISGAGEVIKDGNGTLALSGANTYTGGTVLDAGVLGISADANLGGSGGAVIINGGTLQTSAAFTTARNFIINTGSSQLETDADLTISGNISGSGTLNKFGLGTLTLSGANSYTGGTSIFAGTLQGTTSSLQGNIDDEAALAFNQTANGTYTGNISGAGSLSVAGTGIVTLAGTNTYAGGTTISGGTLEGNTASLQGTITDNAALAFNQATNGTYSGVIAGTGMLTKEGTGTVTLTGANTYTGGTTISAGTLQGNTTSLQGNMIDNAALVFDQTANGTYNGVISGAGTLTANGTGALTLDGANTITGLTNVTVGSTLIVGDSSHTTATVGGDVSVNGGTLSGFGTVQGSVTLSNNAALTPGEAGAIGSLTIGGDLTIGDGTQLNFDFGAPGTNFSTPGQSDHVVVQGNLSIGSTTLNVNNLGSMGPGLYNLFQWGTALDITGGGFAPPSGMSLQILTVDRQINLIDTLGVTLDEWDANGLASPSQMGGGSGTWSISSNTWSNTNGQYVGPMSPQPGFAIFGGAAGTVAVDDSNGNVSALGMQFVSNGYHLTGDAIDLVEQSGVAPVLRVSSGDTAIIDNVLQGTDGFNKTDGGTLVLTGTNTYTGTTTLSGGYLSVSSDTNLGASSNPLDFEGGTLEITGTAFNQTARTIVWGSPGGGFDIDDANNAFTVSQTLTGSGGLLKSGAGTLVLSGANTYSGGTVIDAGTLQGDTSSLQGNITDNATLLFAQTSAGSFSGAISGSGQVIKNGGGTLTLSGANNYTGGTTISAGTLQGDTNSLQGNIANNAALVFNQVTNGTYSGVISGSGNVTKTGSGTLLFTGANVYSGVTTISAGMLQGSSTSLQGTIVNNATLEFAQTSNGSFSGAISGGGQLIKSGSGTLTLIGTNTYTGGTTVNSGTLQGDASSLQGTIANNAAVIFNQASDATFSNVISGSGSLTKTGAGTLILDGVNTYTGGTAVSAGTLEIGDSHSSNASIDGTVDVQSAGTLRGHGTVDGNVTNDGIVWPGGSMGTLTIAGNYTQNADGALQIDVTPTQSSMLKVTGNASLAGTLDLIFAPGTYNTGKYTLLQAGSVSGTFSTVNGTVPGTIQSQLSYSATAVDLTLANESVMPLDSSLFGNLMRSVDLASQQDLGSVLDVALMSRDTSCGAGRAPSMQNVASACGGGAWAQYTGSNISLGGSDGSNSTSFGLLGGADYAVGDAVHVGLQAGVGQVNGNDKLGGNGRVDDVHGGIYAYANAGPIVLSAVLDAMHSDYHFNRTTGVGTATSTPGGNMQSAAFQAAWPLQLTQWQLTPKVGALYQRQTLDGFSETLNSTTFTASNFPVDGTRSRYTALQPYAVMAIEHSFVAHGITYVPEVSLGYRYDTHDAATPIVQVTAQDGTTFDLPGSAQGRGLGTASARITAQAGASWSVYADYQGFFGSRVHDNALSFGFTKHF</sequence>
<dbReference type="NCBIfam" id="TIGR02601">
    <property type="entry name" value="autotrns_rpt"/>
    <property type="match status" value="10"/>
</dbReference>
<dbReference type="InterPro" id="IPR005546">
    <property type="entry name" value="Autotransporte_beta"/>
</dbReference>
<name>A0A370X0E5_9GAMM</name>
<gene>
    <name evidence="4" type="ORF">DWU98_11000</name>
</gene>
<dbReference type="SUPFAM" id="SSF103515">
    <property type="entry name" value="Autotransporter"/>
    <property type="match status" value="1"/>
</dbReference>
<dbReference type="EMBL" id="QRBE01000005">
    <property type="protein sequence ID" value="RDS81737.1"/>
    <property type="molecule type" value="Genomic_DNA"/>
</dbReference>
<feature type="region of interest" description="Disordered" evidence="2">
    <location>
        <begin position="64"/>
        <end position="122"/>
    </location>
</feature>
<organism evidence="4 5">
    <name type="scientific">Dyella monticola</name>
    <dbReference type="NCBI Taxonomy" id="1927958"/>
    <lineage>
        <taxon>Bacteria</taxon>
        <taxon>Pseudomonadati</taxon>
        <taxon>Pseudomonadota</taxon>
        <taxon>Gammaproteobacteria</taxon>
        <taxon>Lysobacterales</taxon>
        <taxon>Rhodanobacteraceae</taxon>
        <taxon>Dyella</taxon>
    </lineage>
</organism>
<reference evidence="4 5" key="1">
    <citation type="submission" date="2018-07" db="EMBL/GenBank/DDBJ databases">
        <title>Dyella monticola sp. nov. and Dyella psychrodurans sp. nov. isolated from monsoon evergreen broad-leaved forest soil of Dinghu Mountain, China.</title>
        <authorList>
            <person name="Gao Z."/>
            <person name="Qiu L."/>
        </authorList>
    </citation>
    <scope>NUCLEOTIDE SEQUENCE [LARGE SCALE GENOMIC DNA]</scope>
    <source>
        <strain evidence="4 5">4G-K06</strain>
    </source>
</reference>
<feature type="compositionally biased region" description="Polar residues" evidence="2">
    <location>
        <begin position="326"/>
        <end position="344"/>
    </location>
</feature>
<evidence type="ECO:0000313" key="4">
    <source>
        <dbReference type="EMBL" id="RDS81737.1"/>
    </source>
</evidence>
<dbReference type="PROSITE" id="PS51208">
    <property type="entry name" value="AUTOTRANSPORTER"/>
    <property type="match status" value="1"/>
</dbReference>
<dbReference type="SUPFAM" id="SSF51126">
    <property type="entry name" value="Pectin lyase-like"/>
    <property type="match status" value="3"/>
</dbReference>
<dbReference type="InterPro" id="IPR051551">
    <property type="entry name" value="Autotransporter_adhesion"/>
</dbReference>
<dbReference type="InterPro" id="IPR036709">
    <property type="entry name" value="Autotransporte_beta_dom_sf"/>
</dbReference>
<dbReference type="PANTHER" id="PTHR35037">
    <property type="entry name" value="C-TERMINAL REGION OF AIDA-LIKE PROTEIN"/>
    <property type="match status" value="1"/>
</dbReference>
<dbReference type="Gene3D" id="2.160.20.20">
    <property type="match status" value="5"/>
</dbReference>
<feature type="region of interest" description="Disordered" evidence="2">
    <location>
        <begin position="153"/>
        <end position="173"/>
    </location>
</feature>
<dbReference type="Proteomes" id="UP000254258">
    <property type="component" value="Unassembled WGS sequence"/>
</dbReference>
<feature type="domain" description="Autotransporter" evidence="3">
    <location>
        <begin position="1652"/>
        <end position="1928"/>
    </location>
</feature>
<keyword evidence="5" id="KW-1185">Reference proteome</keyword>
<feature type="compositionally biased region" description="Polar residues" evidence="2">
    <location>
        <begin position="153"/>
        <end position="171"/>
    </location>
</feature>
<accession>A0A370X0E5</accession>
<evidence type="ECO:0000256" key="2">
    <source>
        <dbReference type="SAM" id="MobiDB-lite"/>
    </source>
</evidence>
<feature type="compositionally biased region" description="Low complexity" evidence="2">
    <location>
        <begin position="102"/>
        <end position="117"/>
    </location>
</feature>
<comment type="caution">
    <text evidence="4">The sequence shown here is derived from an EMBL/GenBank/DDBJ whole genome shotgun (WGS) entry which is preliminary data.</text>
</comment>
<keyword evidence="1" id="KW-0732">Signal</keyword>
<dbReference type="InterPro" id="IPR012332">
    <property type="entry name" value="Autotransporter_pectin_lyase_C"/>
</dbReference>
<evidence type="ECO:0000256" key="1">
    <source>
        <dbReference type="ARBA" id="ARBA00022729"/>
    </source>
</evidence>
<proteinExistence type="predicted"/>
<dbReference type="InterPro" id="IPR013425">
    <property type="entry name" value="Autotrns_rpt"/>
</dbReference>
<protein>
    <recommendedName>
        <fullName evidence="3">Autotransporter domain-containing protein</fullName>
    </recommendedName>
</protein>
<dbReference type="Pfam" id="PF13018">
    <property type="entry name" value="ESPR"/>
    <property type="match status" value="1"/>
</dbReference>